<dbReference type="Pfam" id="PF22725">
    <property type="entry name" value="GFO_IDH_MocA_C3"/>
    <property type="match status" value="1"/>
</dbReference>
<evidence type="ECO:0000259" key="1">
    <source>
        <dbReference type="Pfam" id="PF01408"/>
    </source>
</evidence>
<evidence type="ECO:0000313" key="3">
    <source>
        <dbReference type="EMBL" id="WUI83573.1"/>
    </source>
</evidence>
<dbReference type="Proteomes" id="UP001346877">
    <property type="component" value="Chromosome"/>
</dbReference>
<feature type="domain" description="Gfo/Idh/MocA-like oxidoreductase N-terminal" evidence="1">
    <location>
        <begin position="2"/>
        <end position="119"/>
    </location>
</feature>
<proteinExistence type="predicted"/>
<dbReference type="Gene3D" id="3.40.50.720">
    <property type="entry name" value="NAD(P)-binding Rossmann-like Domain"/>
    <property type="match status" value="1"/>
</dbReference>
<keyword evidence="4" id="KW-1185">Reference proteome</keyword>
<organism evidence="3 4">
    <name type="scientific">Micromonospora zamorensis</name>
    <dbReference type="NCBI Taxonomy" id="709883"/>
    <lineage>
        <taxon>Bacteria</taxon>
        <taxon>Bacillati</taxon>
        <taxon>Actinomycetota</taxon>
        <taxon>Actinomycetes</taxon>
        <taxon>Micromonosporales</taxon>
        <taxon>Micromonosporaceae</taxon>
        <taxon>Micromonospora</taxon>
    </lineage>
</organism>
<dbReference type="PANTHER" id="PTHR43708">
    <property type="entry name" value="CONSERVED EXPRESSED OXIDOREDUCTASE (EUROFUNG)"/>
    <property type="match status" value="1"/>
</dbReference>
<accession>A0ABZ1PKC9</accession>
<evidence type="ECO:0000259" key="2">
    <source>
        <dbReference type="Pfam" id="PF22725"/>
    </source>
</evidence>
<sequence>MINVGVIGYGRAGEAHARCYDTKPQAQLVAIVDPTPSRRDAARARFPHAAVAATLDDLDVNIDLALICTPPNSHEAYTEQALMRDAHVFCEKPTFLDPGNGAKLIALARQRRRIIYPGHNYVHSPLLQRLRELGAPERIGALQRLTMTVERPTSANGSSDWNPSWRRNPAVSGGGVLVDHGPHCIYLAEWLTGMHVQLVGCTMTYSTRGVEDHAELRLDMSGKIKAHILLSWRAPHRRTTYSLTGARGTVTLNDDILVEDSPAGRHTWRLAETPGSRHAHDDWLPALADDVLRQVISAATGAELARSALVVAQTITAAYASAAQDGVPYRLPGTLNELQ</sequence>
<dbReference type="SUPFAM" id="SSF51735">
    <property type="entry name" value="NAD(P)-binding Rossmann-fold domains"/>
    <property type="match status" value="1"/>
</dbReference>
<dbReference type="InterPro" id="IPR051317">
    <property type="entry name" value="Gfo/Idh/MocA_oxidoreduct"/>
</dbReference>
<protein>
    <submittedName>
        <fullName evidence="3">Gfo/Idh/MocA family oxidoreductase</fullName>
    </submittedName>
</protein>
<dbReference type="PANTHER" id="PTHR43708:SF8">
    <property type="entry name" value="OXIDOREDUCTASE"/>
    <property type="match status" value="1"/>
</dbReference>
<evidence type="ECO:0000313" key="4">
    <source>
        <dbReference type="Proteomes" id="UP001346877"/>
    </source>
</evidence>
<dbReference type="Gene3D" id="3.30.360.10">
    <property type="entry name" value="Dihydrodipicolinate Reductase, domain 2"/>
    <property type="match status" value="1"/>
</dbReference>
<feature type="domain" description="GFO/IDH/MocA-like oxidoreductase" evidence="2">
    <location>
        <begin position="128"/>
        <end position="250"/>
    </location>
</feature>
<dbReference type="InterPro" id="IPR000683">
    <property type="entry name" value="Gfo/Idh/MocA-like_OxRdtase_N"/>
</dbReference>
<name>A0ABZ1PKC9_9ACTN</name>
<reference evidence="3 4" key="1">
    <citation type="submission" date="2022-10" db="EMBL/GenBank/DDBJ databases">
        <title>The complete genomes of actinobacterial strains from the NBC collection.</title>
        <authorList>
            <person name="Joergensen T.S."/>
            <person name="Alvarez Arevalo M."/>
            <person name="Sterndorff E.B."/>
            <person name="Faurdal D."/>
            <person name="Vuksanovic O."/>
            <person name="Mourched A.-S."/>
            <person name="Charusanti P."/>
            <person name="Shaw S."/>
            <person name="Blin K."/>
            <person name="Weber T."/>
        </authorList>
    </citation>
    <scope>NUCLEOTIDE SEQUENCE [LARGE SCALE GENOMIC DNA]</scope>
    <source>
        <strain evidence="3 4">NBC_00396</strain>
    </source>
</reference>
<dbReference type="InterPro" id="IPR036291">
    <property type="entry name" value="NAD(P)-bd_dom_sf"/>
</dbReference>
<gene>
    <name evidence="3" type="ORF">OG375_04175</name>
</gene>
<dbReference type="EMBL" id="CP107941">
    <property type="protein sequence ID" value="WUI83573.1"/>
    <property type="molecule type" value="Genomic_DNA"/>
</dbReference>
<dbReference type="Pfam" id="PF01408">
    <property type="entry name" value="GFO_IDH_MocA"/>
    <property type="match status" value="1"/>
</dbReference>
<dbReference type="RefSeq" id="WP_328372674.1">
    <property type="nucleotide sequence ID" value="NZ_CP107941.1"/>
</dbReference>
<dbReference type="InterPro" id="IPR055170">
    <property type="entry name" value="GFO_IDH_MocA-like_dom"/>
</dbReference>
<dbReference type="SUPFAM" id="SSF55347">
    <property type="entry name" value="Glyceraldehyde-3-phosphate dehydrogenase-like, C-terminal domain"/>
    <property type="match status" value="1"/>
</dbReference>